<gene>
    <name evidence="1" type="ORF">VSP0166_LOCUS15526</name>
</gene>
<accession>A0A7S4MQC4</accession>
<name>A0A7S4MQC4_9EUKA</name>
<proteinExistence type="predicted"/>
<evidence type="ECO:0008006" key="2">
    <source>
        <dbReference type="Google" id="ProtNLM"/>
    </source>
</evidence>
<protein>
    <recommendedName>
        <fullName evidence="2">GATA-type domain-containing protein</fullName>
    </recommendedName>
</protein>
<dbReference type="EMBL" id="HBKP01022274">
    <property type="protein sequence ID" value="CAE2236224.1"/>
    <property type="molecule type" value="Transcribed_RNA"/>
</dbReference>
<sequence length="100" mass="11609">MTQYVFIDEKPSPNKLKIHFYQAPQQRTSTQESTKQISCSRCFTKIPHNTKTRDKDRILCNTCGSHYQKMLQLEKKIPVVDNPKPIPIHSLLNRNEPSGL</sequence>
<dbReference type="AlphaFoldDB" id="A0A7S4MQC4"/>
<evidence type="ECO:0000313" key="1">
    <source>
        <dbReference type="EMBL" id="CAE2236224.1"/>
    </source>
</evidence>
<organism evidence="1">
    <name type="scientific">Vannella robusta</name>
    <dbReference type="NCBI Taxonomy" id="1487602"/>
    <lineage>
        <taxon>Eukaryota</taxon>
        <taxon>Amoebozoa</taxon>
        <taxon>Discosea</taxon>
        <taxon>Flabellinia</taxon>
        <taxon>Vannellidae</taxon>
        <taxon>Vannella</taxon>
    </lineage>
</organism>
<reference evidence="1" key="1">
    <citation type="submission" date="2021-01" db="EMBL/GenBank/DDBJ databases">
        <authorList>
            <person name="Corre E."/>
            <person name="Pelletier E."/>
            <person name="Niang G."/>
            <person name="Scheremetjew M."/>
            <person name="Finn R."/>
            <person name="Kale V."/>
            <person name="Holt S."/>
            <person name="Cochrane G."/>
            <person name="Meng A."/>
            <person name="Brown T."/>
            <person name="Cohen L."/>
        </authorList>
    </citation>
    <scope>NUCLEOTIDE SEQUENCE</scope>
    <source>
        <strain evidence="1">DIVA3 518/3/11/1/6</strain>
    </source>
</reference>